<evidence type="ECO:0000259" key="2">
    <source>
        <dbReference type="PROSITE" id="PS51733"/>
    </source>
</evidence>
<dbReference type="KEGG" id="dka:DKAM_0757"/>
<dbReference type="InterPro" id="IPR003142">
    <property type="entry name" value="BPL_C"/>
</dbReference>
<reference evidence="3 4" key="1">
    <citation type="journal article" date="2009" name="J. Bacteriol.">
        <title>Complete genome sequence of the anaerobic, protein-degrading hyperthermophilic crenarchaeon Desulfurococcus kamchatkensis.</title>
        <authorList>
            <person name="Ravin N.V."/>
            <person name="Mardanov A.V."/>
            <person name="Beletsky A.V."/>
            <person name="Kublanov I.V."/>
            <person name="Kolganova T.V."/>
            <person name="Lebedinsky A.V."/>
            <person name="Chernyh N.A."/>
            <person name="Bonch-Osmolovskaya E.A."/>
            <person name="Skryabin K.G."/>
        </authorList>
    </citation>
    <scope>NUCLEOTIDE SEQUENCE [LARGE SCALE GENOMIC DNA]</scope>
    <source>
        <strain evidence="4">DSM 18924 / JCM 16383 / VKM B-2413 / 1221n</strain>
    </source>
</reference>
<dbReference type="EMBL" id="CP001140">
    <property type="protein sequence ID" value="ACL11083.1"/>
    <property type="molecule type" value="Genomic_DNA"/>
</dbReference>
<dbReference type="AlphaFoldDB" id="B8D4Q2"/>
<dbReference type="SUPFAM" id="SSF55681">
    <property type="entry name" value="Class II aaRS and biotin synthetases"/>
    <property type="match status" value="1"/>
</dbReference>
<dbReference type="PANTHER" id="PTHR12835">
    <property type="entry name" value="BIOTIN PROTEIN LIGASE"/>
    <property type="match status" value="1"/>
</dbReference>
<keyword evidence="1 3" id="KW-0436">Ligase</keyword>
<evidence type="ECO:0000313" key="4">
    <source>
        <dbReference type="Proteomes" id="UP000006903"/>
    </source>
</evidence>
<dbReference type="Pfam" id="PF03099">
    <property type="entry name" value="BPL_LplA_LipB"/>
    <property type="match status" value="1"/>
</dbReference>
<dbReference type="GeneID" id="7170922"/>
<dbReference type="HOGENOM" id="CLU_051096_3_0_2"/>
<dbReference type="GO" id="GO:0004077">
    <property type="term" value="F:biotin--[biotin carboxyl-carrier protein] ligase activity"/>
    <property type="evidence" value="ECO:0007669"/>
    <property type="project" value="InterPro"/>
</dbReference>
<feature type="domain" description="BPL/LPL catalytic" evidence="2">
    <location>
        <begin position="62"/>
        <end position="236"/>
    </location>
</feature>
<name>B8D4Q2_DESA1</name>
<dbReference type="InterPro" id="IPR004143">
    <property type="entry name" value="BPL_LPL_catalytic"/>
</dbReference>
<protein>
    <submittedName>
        <fullName evidence="3">Biotin--acetyl-CoA-carboxylase ligase</fullName>
    </submittedName>
</protein>
<dbReference type="Gene3D" id="3.30.930.10">
    <property type="entry name" value="Bira Bifunctional Protein, Domain 2"/>
    <property type="match status" value="1"/>
</dbReference>
<dbReference type="eggNOG" id="arCOG01940">
    <property type="taxonomic scope" value="Archaea"/>
</dbReference>
<gene>
    <name evidence="3" type="ordered locus">DKAM_0757</name>
</gene>
<dbReference type="Proteomes" id="UP000006903">
    <property type="component" value="Chromosome"/>
</dbReference>
<organism evidence="3 4">
    <name type="scientific">Desulfurococcus amylolyticus (strain DSM 18924 / JCM 16383 / VKM B-2413 / 1221n)</name>
    <name type="common">Desulfurococcus kamchatkensis</name>
    <dbReference type="NCBI Taxonomy" id="490899"/>
    <lineage>
        <taxon>Archaea</taxon>
        <taxon>Thermoproteota</taxon>
        <taxon>Thermoprotei</taxon>
        <taxon>Desulfurococcales</taxon>
        <taxon>Desulfurococcaceae</taxon>
        <taxon>Desulfurococcus</taxon>
    </lineage>
</organism>
<dbReference type="STRING" id="490899.DKAM_0757"/>
<evidence type="ECO:0000313" key="3">
    <source>
        <dbReference type="EMBL" id="ACL11083.1"/>
    </source>
</evidence>
<dbReference type="RefSeq" id="WP_012608424.1">
    <property type="nucleotide sequence ID" value="NC_011766.1"/>
</dbReference>
<proteinExistence type="predicted"/>
<dbReference type="PROSITE" id="PS51733">
    <property type="entry name" value="BPL_LPL_CATALYTIC"/>
    <property type="match status" value="1"/>
</dbReference>
<accession>B8D4Q2</accession>
<dbReference type="Gene3D" id="2.30.30.100">
    <property type="match status" value="1"/>
</dbReference>
<dbReference type="PANTHER" id="PTHR12835:SF5">
    <property type="entry name" value="BIOTIN--PROTEIN LIGASE"/>
    <property type="match status" value="1"/>
</dbReference>
<dbReference type="CDD" id="cd16442">
    <property type="entry name" value="BPL"/>
    <property type="match status" value="1"/>
</dbReference>
<dbReference type="InterPro" id="IPR004408">
    <property type="entry name" value="Biotin_CoA_COase_ligase"/>
</dbReference>
<dbReference type="GO" id="GO:0005737">
    <property type="term" value="C:cytoplasm"/>
    <property type="evidence" value="ECO:0007669"/>
    <property type="project" value="TreeGrafter"/>
</dbReference>
<dbReference type="NCBIfam" id="TIGR00121">
    <property type="entry name" value="birA_ligase"/>
    <property type="match status" value="1"/>
</dbReference>
<sequence>MSSELALKLELVRILSEHDEIPISEVVREIGVQQDELISMINELSRYYLMETARSRVSWSPGDNPRRLKPWGWNYLYRIITGSTMTSAKQMPPWSIVVSEMQTQGRGRHGKTWIGNLGGLWITFKINTTPQVTQVLSIAIPVLLVRMLRDKLGINVEIKWPNDIIFGDKKIAGILLEGEYKESVMVTYIGIGINVNNDPPLEVAESIKNIVGHLIPRNRILSYLSGWIGRLDRLAGRPDELRMEYIEHLSTLGRKVIAMTSSGEIQGIAKDVTEYGELIIENESGSHRLSSGEILRLRHAE</sequence>
<dbReference type="InterPro" id="IPR045864">
    <property type="entry name" value="aa-tRNA-synth_II/BPL/LPL"/>
</dbReference>
<evidence type="ECO:0000256" key="1">
    <source>
        <dbReference type="ARBA" id="ARBA00022598"/>
    </source>
</evidence>
<dbReference type="Pfam" id="PF02237">
    <property type="entry name" value="BPL_C"/>
    <property type="match status" value="1"/>
</dbReference>